<protein>
    <submittedName>
        <fullName evidence="1">Uncharacterized protein</fullName>
    </submittedName>
</protein>
<dbReference type="EMBL" id="AP025739">
    <property type="protein sequence ID" value="BDI30819.1"/>
    <property type="molecule type" value="Genomic_DNA"/>
</dbReference>
<dbReference type="Proteomes" id="UP000287394">
    <property type="component" value="Chromosome"/>
</dbReference>
<proteinExistence type="predicted"/>
<dbReference type="KEGG" id="ccot:CCAX7_28700"/>
<dbReference type="InterPro" id="IPR011989">
    <property type="entry name" value="ARM-like"/>
</dbReference>
<dbReference type="AlphaFoldDB" id="A0A402CTA1"/>
<dbReference type="OrthoDB" id="9812352at2"/>
<organism evidence="1 2">
    <name type="scientific">Capsulimonas corticalis</name>
    <dbReference type="NCBI Taxonomy" id="2219043"/>
    <lineage>
        <taxon>Bacteria</taxon>
        <taxon>Bacillati</taxon>
        <taxon>Armatimonadota</taxon>
        <taxon>Armatimonadia</taxon>
        <taxon>Capsulimonadales</taxon>
        <taxon>Capsulimonadaceae</taxon>
        <taxon>Capsulimonas</taxon>
    </lineage>
</organism>
<evidence type="ECO:0000313" key="1">
    <source>
        <dbReference type="EMBL" id="BDI30819.1"/>
    </source>
</evidence>
<sequence length="168" mass="17524">MNKQLSLAILSVSAGLIFAGGLRAGAATSTDRGVTKSLEAISLGVSSSHKLSTQDFASIYHGLKTKHFSASDALAGLSAWVAAKNLTLTQKRQASELCIAMLAKSYPGDPSNDLKPLVITVLGSMGYQRAIPSLVPLLKAPEDTTRLAAQAALTDLGYPAPPIQSLLY</sequence>
<evidence type="ECO:0000313" key="2">
    <source>
        <dbReference type="Proteomes" id="UP000287394"/>
    </source>
</evidence>
<dbReference type="SUPFAM" id="SSF48371">
    <property type="entry name" value="ARM repeat"/>
    <property type="match status" value="1"/>
</dbReference>
<dbReference type="Gene3D" id="1.25.10.10">
    <property type="entry name" value="Leucine-rich Repeat Variant"/>
    <property type="match status" value="1"/>
</dbReference>
<name>A0A402CTA1_9BACT</name>
<accession>A0A402CTA1</accession>
<dbReference type="InterPro" id="IPR016024">
    <property type="entry name" value="ARM-type_fold"/>
</dbReference>
<keyword evidence="2" id="KW-1185">Reference proteome</keyword>
<reference evidence="1 2" key="1">
    <citation type="journal article" date="2019" name="Int. J. Syst. Evol. Microbiol.">
        <title>Capsulimonas corticalis gen. nov., sp. nov., an aerobic capsulated bacterium, of a novel bacterial order, Capsulimonadales ord. nov., of the class Armatimonadia of the phylum Armatimonadetes.</title>
        <authorList>
            <person name="Li J."/>
            <person name="Kudo C."/>
            <person name="Tonouchi A."/>
        </authorList>
    </citation>
    <scope>NUCLEOTIDE SEQUENCE [LARGE SCALE GENOMIC DNA]</scope>
    <source>
        <strain evidence="1 2">AX-7</strain>
    </source>
</reference>
<dbReference type="RefSeq" id="WP_125205885.1">
    <property type="nucleotide sequence ID" value="NZ_AP025739.1"/>
</dbReference>
<gene>
    <name evidence="1" type="ORF">CCAX7_28700</name>
</gene>